<dbReference type="InterPro" id="IPR032820">
    <property type="entry name" value="ATPase_put"/>
</dbReference>
<evidence type="ECO:0008006" key="3">
    <source>
        <dbReference type="Google" id="ProtNLM"/>
    </source>
</evidence>
<feature type="transmembrane region" description="Helical" evidence="1">
    <location>
        <begin position="67"/>
        <end position="88"/>
    </location>
</feature>
<evidence type="ECO:0000256" key="1">
    <source>
        <dbReference type="SAM" id="Phobius"/>
    </source>
</evidence>
<dbReference type="Pfam" id="PF09527">
    <property type="entry name" value="ATPase_gene1"/>
    <property type="match status" value="1"/>
</dbReference>
<feature type="non-terminal residue" evidence="2">
    <location>
        <position position="92"/>
    </location>
</feature>
<keyword evidence="1" id="KW-1133">Transmembrane helix</keyword>
<accession>A0A383CHH9</accession>
<dbReference type="InterPro" id="IPR016989">
    <property type="entry name" value="Atp1_alphaprobac"/>
</dbReference>
<gene>
    <name evidence="2" type="ORF">METZ01_LOCUS484438</name>
</gene>
<dbReference type="EMBL" id="UINC01208837">
    <property type="protein sequence ID" value="SVE31584.1"/>
    <property type="molecule type" value="Genomic_DNA"/>
</dbReference>
<keyword evidence="1" id="KW-0812">Transmembrane</keyword>
<protein>
    <recommendedName>
        <fullName evidence="3">ATP synthase protein I</fullName>
    </recommendedName>
</protein>
<dbReference type="PIRSF" id="PIRSF032126">
    <property type="entry name" value="F0F1_ATP_synthase_subunit_I"/>
    <property type="match status" value="1"/>
</dbReference>
<dbReference type="AlphaFoldDB" id="A0A383CHH9"/>
<name>A0A383CHH9_9ZZZZ</name>
<reference evidence="2" key="1">
    <citation type="submission" date="2018-05" db="EMBL/GenBank/DDBJ databases">
        <authorList>
            <person name="Lanie J.A."/>
            <person name="Ng W.-L."/>
            <person name="Kazmierczak K.M."/>
            <person name="Andrzejewski T.M."/>
            <person name="Davidsen T.M."/>
            <person name="Wayne K.J."/>
            <person name="Tettelin H."/>
            <person name="Glass J.I."/>
            <person name="Rusch D."/>
            <person name="Podicherti R."/>
            <person name="Tsui H.-C.T."/>
            <person name="Winkler M.E."/>
        </authorList>
    </citation>
    <scope>NUCLEOTIDE SEQUENCE</scope>
</reference>
<evidence type="ECO:0000313" key="2">
    <source>
        <dbReference type="EMBL" id="SVE31584.1"/>
    </source>
</evidence>
<keyword evidence="1" id="KW-0472">Membrane</keyword>
<organism evidence="2">
    <name type="scientific">marine metagenome</name>
    <dbReference type="NCBI Taxonomy" id="408172"/>
    <lineage>
        <taxon>unclassified sequences</taxon>
        <taxon>metagenomes</taxon>
        <taxon>ecological metagenomes</taxon>
    </lineage>
</organism>
<proteinExistence type="predicted"/>
<feature type="transmembrane region" description="Helical" evidence="1">
    <location>
        <begin position="40"/>
        <end position="61"/>
    </location>
</feature>
<sequence length="92" mass="9988">MGRDKLDPSMEKLNSRIGEARKARDNVQGSSLSPVGLASAWRLTTEMFAAILVGGGLGWLIDRWLGTQPWLMLVFLVIGVSAGTLNAYRAAR</sequence>